<dbReference type="EMBL" id="JAUCMV010000005">
    <property type="protein sequence ID" value="KAK0393585.1"/>
    <property type="molecule type" value="Genomic_DNA"/>
</dbReference>
<dbReference type="SUPFAM" id="SSF56436">
    <property type="entry name" value="C-type lectin-like"/>
    <property type="match status" value="1"/>
</dbReference>
<evidence type="ECO:0000259" key="2">
    <source>
        <dbReference type="PROSITE" id="PS50041"/>
    </source>
</evidence>
<dbReference type="PANTHER" id="PTHR22803">
    <property type="entry name" value="MANNOSE, PHOSPHOLIPASE, LECTIN RECEPTOR RELATED"/>
    <property type="match status" value="1"/>
</dbReference>
<protein>
    <recommendedName>
        <fullName evidence="2">C-type lectin domain-containing protein</fullName>
    </recommendedName>
</protein>
<dbReference type="Pfam" id="PF00059">
    <property type="entry name" value="Lectin_C"/>
    <property type="match status" value="1"/>
</dbReference>
<dbReference type="Proteomes" id="UP001175271">
    <property type="component" value="Unassembled WGS sequence"/>
</dbReference>
<gene>
    <name evidence="3" type="ORF">QR680_000291</name>
</gene>
<dbReference type="SMART" id="SM00034">
    <property type="entry name" value="CLECT"/>
    <property type="match status" value="1"/>
</dbReference>
<dbReference type="CDD" id="cd00037">
    <property type="entry name" value="CLECT"/>
    <property type="match status" value="1"/>
</dbReference>
<dbReference type="PROSITE" id="PS50041">
    <property type="entry name" value="C_TYPE_LECTIN_2"/>
    <property type="match status" value="1"/>
</dbReference>
<dbReference type="InterPro" id="IPR016186">
    <property type="entry name" value="C-type_lectin-like/link_sf"/>
</dbReference>
<dbReference type="Gene3D" id="3.10.100.10">
    <property type="entry name" value="Mannose-Binding Protein A, subunit A"/>
    <property type="match status" value="1"/>
</dbReference>
<feature type="chain" id="PRO_5041272577" description="C-type lectin domain-containing protein" evidence="1">
    <location>
        <begin position="19"/>
        <end position="156"/>
    </location>
</feature>
<keyword evidence="4" id="KW-1185">Reference proteome</keyword>
<proteinExistence type="predicted"/>
<dbReference type="InterPro" id="IPR016187">
    <property type="entry name" value="CTDL_fold"/>
</dbReference>
<sequence length="156" mass="17254">MKLFLLVAAGVAAALAAADSKGECPDGWSVNSGFCYKMHQGYEIRKNFADAEAHCVSQGGHLASIHSEAEDKFVTSLFDLNTPDMNFFFWIGAHANVLPNYGWTDGSPFDYTNWMDTAFFPLDEPCGIFFTGADNKWTVVKCSIKQNYLCKRSVGK</sequence>
<keyword evidence="1" id="KW-0732">Signal</keyword>
<dbReference type="AlphaFoldDB" id="A0AA39GU30"/>
<feature type="signal peptide" evidence="1">
    <location>
        <begin position="1"/>
        <end position="18"/>
    </location>
</feature>
<evidence type="ECO:0000313" key="3">
    <source>
        <dbReference type="EMBL" id="KAK0393585.1"/>
    </source>
</evidence>
<reference evidence="3" key="1">
    <citation type="submission" date="2023-06" db="EMBL/GenBank/DDBJ databases">
        <title>Genomic analysis of the entomopathogenic nematode Steinernema hermaphroditum.</title>
        <authorList>
            <person name="Schwarz E.M."/>
            <person name="Heppert J.K."/>
            <person name="Baniya A."/>
            <person name="Schwartz H.T."/>
            <person name="Tan C.-H."/>
            <person name="Antoshechkin I."/>
            <person name="Sternberg P.W."/>
            <person name="Goodrich-Blair H."/>
            <person name="Dillman A.R."/>
        </authorList>
    </citation>
    <scope>NUCLEOTIDE SEQUENCE</scope>
    <source>
        <strain evidence="3">PS9179</strain>
        <tissue evidence="3">Whole animal</tissue>
    </source>
</reference>
<name>A0AA39GU30_9BILA</name>
<feature type="domain" description="C-type lectin" evidence="2">
    <location>
        <begin position="31"/>
        <end position="151"/>
    </location>
</feature>
<comment type="caution">
    <text evidence="3">The sequence shown here is derived from an EMBL/GenBank/DDBJ whole genome shotgun (WGS) entry which is preliminary data.</text>
</comment>
<accession>A0AA39GU30</accession>
<organism evidence="3 4">
    <name type="scientific">Steinernema hermaphroditum</name>
    <dbReference type="NCBI Taxonomy" id="289476"/>
    <lineage>
        <taxon>Eukaryota</taxon>
        <taxon>Metazoa</taxon>
        <taxon>Ecdysozoa</taxon>
        <taxon>Nematoda</taxon>
        <taxon>Chromadorea</taxon>
        <taxon>Rhabditida</taxon>
        <taxon>Tylenchina</taxon>
        <taxon>Panagrolaimomorpha</taxon>
        <taxon>Strongyloidoidea</taxon>
        <taxon>Steinernematidae</taxon>
        <taxon>Steinernema</taxon>
    </lineage>
</organism>
<evidence type="ECO:0000256" key="1">
    <source>
        <dbReference type="SAM" id="SignalP"/>
    </source>
</evidence>
<evidence type="ECO:0000313" key="4">
    <source>
        <dbReference type="Proteomes" id="UP001175271"/>
    </source>
</evidence>
<dbReference type="InterPro" id="IPR001304">
    <property type="entry name" value="C-type_lectin-like"/>
</dbReference>
<dbReference type="InterPro" id="IPR050111">
    <property type="entry name" value="C-type_lectin/snaclec_domain"/>
</dbReference>